<protein>
    <submittedName>
        <fullName evidence="1">DUF3047 domain-containing protein</fullName>
    </submittedName>
</protein>
<comment type="caution">
    <text evidence="1">The sequence shown here is derived from an EMBL/GenBank/DDBJ whole genome shotgun (WGS) entry which is preliminary data.</text>
</comment>
<accession>A0A562ZIA2</accession>
<sequence length="247" mass="27076">MLAAALLCGCSAIGPTHPVPPGTPVAQTPWATAGARYGSEWAHFKLPGKRGVDFRYVRNEGRDAVAATSVSAASMLRKPVRIEAHDLGSVRFSWKVPELIAQADLALRDLADSPVRIVLAFEGDRSRFSMRDAMTAELAYTLTGETMPYATLMYVWCNVRPPGTVIRSPRTDRIRKLVVESGSANLNRWLDYERDIRADYMQAFGEPPGALVGIAIMTDSDNTRTRTRAWYGPARLVPSAAFVPSAH</sequence>
<gene>
    <name evidence="1" type="ORF">FN976_23595</name>
</gene>
<evidence type="ECO:0000313" key="2">
    <source>
        <dbReference type="Proteomes" id="UP000318199"/>
    </source>
</evidence>
<name>A0A562ZIA2_9BURK</name>
<proteinExistence type="predicted"/>
<dbReference type="Pfam" id="PF11249">
    <property type="entry name" value="DUF3047"/>
    <property type="match status" value="1"/>
</dbReference>
<dbReference type="AlphaFoldDB" id="A0A562ZIA2"/>
<dbReference type="InterPro" id="IPR021409">
    <property type="entry name" value="DUF3047"/>
</dbReference>
<keyword evidence="2" id="KW-1185">Reference proteome</keyword>
<evidence type="ECO:0000313" key="1">
    <source>
        <dbReference type="EMBL" id="TWO68312.1"/>
    </source>
</evidence>
<reference evidence="1 2" key="1">
    <citation type="submission" date="2019-07" db="EMBL/GenBank/DDBJ databases">
        <title>Caenimonas sedimenti sp. nov., isolated from activated sludge.</title>
        <authorList>
            <person name="Xu J."/>
        </authorList>
    </citation>
    <scope>NUCLEOTIDE SEQUENCE [LARGE SCALE GENOMIC DNA]</scope>
    <source>
        <strain evidence="1 2">HX-9-20</strain>
    </source>
</reference>
<dbReference type="OrthoDB" id="9775969at2"/>
<dbReference type="Proteomes" id="UP000318199">
    <property type="component" value="Unassembled WGS sequence"/>
</dbReference>
<organism evidence="1 2">
    <name type="scientific">Caenimonas sedimenti</name>
    <dbReference type="NCBI Taxonomy" id="2596921"/>
    <lineage>
        <taxon>Bacteria</taxon>
        <taxon>Pseudomonadati</taxon>
        <taxon>Pseudomonadota</taxon>
        <taxon>Betaproteobacteria</taxon>
        <taxon>Burkholderiales</taxon>
        <taxon>Comamonadaceae</taxon>
        <taxon>Caenimonas</taxon>
    </lineage>
</organism>
<dbReference type="EMBL" id="VOBQ01000020">
    <property type="protein sequence ID" value="TWO68312.1"/>
    <property type="molecule type" value="Genomic_DNA"/>
</dbReference>